<reference evidence="5 6" key="1">
    <citation type="submission" date="2022-12" db="EMBL/GenBank/DDBJ databases">
        <title>Chromosome-level genome of Tegillarca granosa.</title>
        <authorList>
            <person name="Kim J."/>
        </authorList>
    </citation>
    <scope>NUCLEOTIDE SEQUENCE [LARGE SCALE GENOMIC DNA]</scope>
    <source>
        <strain evidence="5">Teg-2019</strain>
        <tissue evidence="5">Adductor muscle</tissue>
    </source>
</reference>
<evidence type="ECO:0000256" key="1">
    <source>
        <dbReference type="ARBA" id="ARBA00023015"/>
    </source>
</evidence>
<feature type="compositionally biased region" description="Basic and acidic residues" evidence="3">
    <location>
        <begin position="602"/>
        <end position="619"/>
    </location>
</feature>
<dbReference type="Pfam" id="PF21549">
    <property type="entry name" value="PRDM2_PR"/>
    <property type="match status" value="1"/>
</dbReference>
<comment type="caution">
    <text evidence="5">The sequence shown here is derived from an EMBL/GenBank/DDBJ whole genome shotgun (WGS) entry which is preliminary data.</text>
</comment>
<dbReference type="InterPro" id="IPR050331">
    <property type="entry name" value="Zinc_finger"/>
</dbReference>
<dbReference type="InterPro" id="IPR044413">
    <property type="entry name" value="PRDM1_PR-SET"/>
</dbReference>
<dbReference type="Proteomes" id="UP001217089">
    <property type="component" value="Unassembled WGS sequence"/>
</dbReference>
<evidence type="ECO:0000256" key="2">
    <source>
        <dbReference type="ARBA" id="ARBA00023163"/>
    </source>
</evidence>
<feature type="compositionally biased region" description="Basic and acidic residues" evidence="3">
    <location>
        <begin position="245"/>
        <end position="259"/>
    </location>
</feature>
<feature type="compositionally biased region" description="Polar residues" evidence="3">
    <location>
        <begin position="298"/>
        <end position="307"/>
    </location>
</feature>
<evidence type="ECO:0000313" key="5">
    <source>
        <dbReference type="EMBL" id="KAJ8314744.1"/>
    </source>
</evidence>
<dbReference type="PROSITE" id="PS50280">
    <property type="entry name" value="SET"/>
    <property type="match status" value="1"/>
</dbReference>
<sequence length="708" mass="81034">MVIMTMAGNGPNEDDHIVHQEETNLEEGWDSSSLKEDEFEEFCVYIVHDRACERVCQNRAQASLPRNLTLKPSQVHASNALGVWSVDYIPRGTRFGPLVGEVYSKEPFYKKETERISLWKVYKNNNVYQFIDNSDITKSNWMHYVNFAYSSSQQNLIACQIDFNIYFYTIKPIPPNTELMVWYCREYADRLNCPITGEEMLQTWRRQMLEHSIPMPKPFLPIPFCHNRKSFKESLPENKLFNESSQKEESSESIDSSREDGLAIDYSLHKRDGSLTSDDSADDKFDKNKSDNCETIIPSPTKSPNYETPLLSNIQNSPLGIYPGTPKLAHSTPKKNSGIIENLLLKKMKENGEEIPDKILKGDGFPFDFKSPTDMKPPMMATHEFDLKPSDIKPAHEHKVKNEEQTREKQQLPEAVNPYNNPFPFYKFLPPAPFMDKSPMSPFLPTGRPDENYSKMMNSGKMPPSGPPLYFPTPTMPGMYPMNMNPVYPFGPYTGLAWQMYPPPFQPMPPNQQLSPPFPQRAPNPDQVLNLSKPKHEGMTHHRGHRKYISASGLKTHWKTGNCIPAGMNIDYNILLENTMQQSPQELDEQELREQNIALEQLHSEEMGEDSKLDMENSEKSFNGPNHLRLNSVNSSMNNSEDEEEMMKEYPPSSPVESDSEQNEMFGQSVEYQLSPDRNTSSSPPSLQPVSTNAVESNFADFVFMCIY</sequence>
<name>A0ABQ9FBN2_TEGGR</name>
<feature type="region of interest" description="Disordered" evidence="3">
    <location>
        <begin position="236"/>
        <end position="259"/>
    </location>
</feature>
<evidence type="ECO:0000259" key="4">
    <source>
        <dbReference type="PROSITE" id="PS50280"/>
    </source>
</evidence>
<dbReference type="SMART" id="SM00317">
    <property type="entry name" value="SET"/>
    <property type="match status" value="1"/>
</dbReference>
<dbReference type="SUPFAM" id="SSF82199">
    <property type="entry name" value="SET domain"/>
    <property type="match status" value="1"/>
</dbReference>
<feature type="compositionally biased region" description="Polar residues" evidence="3">
    <location>
        <begin position="663"/>
        <end position="694"/>
    </location>
</feature>
<protein>
    <recommendedName>
        <fullName evidence="4">SET domain-containing protein</fullName>
    </recommendedName>
</protein>
<evidence type="ECO:0000256" key="3">
    <source>
        <dbReference type="SAM" id="MobiDB-lite"/>
    </source>
</evidence>
<feature type="region of interest" description="Disordered" evidence="3">
    <location>
        <begin position="273"/>
        <end position="307"/>
    </location>
</feature>
<evidence type="ECO:0000313" key="6">
    <source>
        <dbReference type="Proteomes" id="UP001217089"/>
    </source>
</evidence>
<dbReference type="EMBL" id="JARBDR010000337">
    <property type="protein sequence ID" value="KAJ8314744.1"/>
    <property type="molecule type" value="Genomic_DNA"/>
</dbReference>
<dbReference type="InterPro" id="IPR046341">
    <property type="entry name" value="SET_dom_sf"/>
</dbReference>
<feature type="region of interest" description="Disordered" evidence="3">
    <location>
        <begin position="602"/>
        <end position="694"/>
    </location>
</feature>
<dbReference type="Gene3D" id="2.170.270.10">
    <property type="entry name" value="SET domain"/>
    <property type="match status" value="1"/>
</dbReference>
<organism evidence="5 6">
    <name type="scientific">Tegillarca granosa</name>
    <name type="common">Malaysian cockle</name>
    <name type="synonym">Anadara granosa</name>
    <dbReference type="NCBI Taxonomy" id="220873"/>
    <lineage>
        <taxon>Eukaryota</taxon>
        <taxon>Metazoa</taxon>
        <taxon>Spiralia</taxon>
        <taxon>Lophotrochozoa</taxon>
        <taxon>Mollusca</taxon>
        <taxon>Bivalvia</taxon>
        <taxon>Autobranchia</taxon>
        <taxon>Pteriomorphia</taxon>
        <taxon>Arcoida</taxon>
        <taxon>Arcoidea</taxon>
        <taxon>Arcidae</taxon>
        <taxon>Tegillarca</taxon>
    </lineage>
</organism>
<dbReference type="InterPro" id="IPR001214">
    <property type="entry name" value="SET_dom"/>
</dbReference>
<proteinExistence type="predicted"/>
<accession>A0ABQ9FBN2</accession>
<gene>
    <name evidence="5" type="ORF">KUTeg_006894</name>
</gene>
<keyword evidence="6" id="KW-1185">Reference proteome</keyword>
<keyword evidence="2" id="KW-0804">Transcription</keyword>
<dbReference type="PANTHER" id="PTHR16515">
    <property type="entry name" value="PR DOMAIN ZINC FINGER PROTEIN"/>
    <property type="match status" value="1"/>
</dbReference>
<feature type="domain" description="SET" evidence="4">
    <location>
        <begin position="66"/>
        <end position="184"/>
    </location>
</feature>
<dbReference type="PANTHER" id="PTHR16515:SF59">
    <property type="entry name" value="PR DOMAIN ZINC FINGER PROTEIN 1"/>
    <property type="match status" value="1"/>
</dbReference>
<dbReference type="CDD" id="cd19187">
    <property type="entry name" value="PR-SET_PRDM1"/>
    <property type="match status" value="1"/>
</dbReference>
<keyword evidence="1" id="KW-0805">Transcription regulation</keyword>
<feature type="compositionally biased region" description="Basic and acidic residues" evidence="3">
    <location>
        <begin position="282"/>
        <end position="292"/>
    </location>
</feature>